<dbReference type="SMART" id="SM00530">
    <property type="entry name" value="HTH_XRE"/>
    <property type="match status" value="1"/>
</dbReference>
<dbReference type="PROSITE" id="PS50943">
    <property type="entry name" value="HTH_CROC1"/>
    <property type="match status" value="1"/>
</dbReference>
<feature type="non-terminal residue" evidence="2">
    <location>
        <position position="1"/>
    </location>
</feature>
<proteinExistence type="predicted"/>
<evidence type="ECO:0000313" key="2">
    <source>
        <dbReference type="EMBL" id="GAH18285.1"/>
    </source>
</evidence>
<evidence type="ECO:0000259" key="1">
    <source>
        <dbReference type="PROSITE" id="PS50943"/>
    </source>
</evidence>
<dbReference type="InterPro" id="IPR010982">
    <property type="entry name" value="Lambda_DNA-bd_dom_sf"/>
</dbReference>
<dbReference type="SUPFAM" id="SSF47413">
    <property type="entry name" value="lambda repressor-like DNA-binding domains"/>
    <property type="match status" value="1"/>
</dbReference>
<dbReference type="Pfam" id="PF01381">
    <property type="entry name" value="HTH_3"/>
    <property type="match status" value="1"/>
</dbReference>
<organism evidence="2">
    <name type="scientific">marine sediment metagenome</name>
    <dbReference type="NCBI Taxonomy" id="412755"/>
    <lineage>
        <taxon>unclassified sequences</taxon>
        <taxon>metagenomes</taxon>
        <taxon>ecological metagenomes</taxon>
    </lineage>
</organism>
<dbReference type="CDD" id="cd00093">
    <property type="entry name" value="HTH_XRE"/>
    <property type="match status" value="1"/>
</dbReference>
<dbReference type="Gene3D" id="1.10.260.40">
    <property type="entry name" value="lambda repressor-like DNA-binding domains"/>
    <property type="match status" value="1"/>
</dbReference>
<name>X1ED50_9ZZZZ</name>
<comment type="caution">
    <text evidence="2">The sequence shown here is derived from an EMBL/GenBank/DDBJ whole genome shotgun (WGS) entry which is preliminary data.</text>
</comment>
<sequence length="117" mass="13667">VSFLREVMRRRKRLPSQLAADLGLSHATISRWLSGEDIPNTRSCRKLAEYSGVPLEKILSIVGHLPGVAETGLPEWPEFREYARQKYPDELDEDLITMIEDLIERRRQKRYNTRKDS</sequence>
<dbReference type="InterPro" id="IPR001387">
    <property type="entry name" value="Cro/C1-type_HTH"/>
</dbReference>
<accession>X1ED50</accession>
<dbReference type="AlphaFoldDB" id="X1ED50"/>
<protein>
    <recommendedName>
        <fullName evidence="1">HTH cro/C1-type domain-containing protein</fullName>
    </recommendedName>
</protein>
<dbReference type="EMBL" id="BART01031992">
    <property type="protein sequence ID" value="GAH18285.1"/>
    <property type="molecule type" value="Genomic_DNA"/>
</dbReference>
<feature type="domain" description="HTH cro/C1-type" evidence="1">
    <location>
        <begin position="4"/>
        <end position="58"/>
    </location>
</feature>
<gene>
    <name evidence="2" type="ORF">S01H4_55430</name>
</gene>
<dbReference type="GO" id="GO:0003677">
    <property type="term" value="F:DNA binding"/>
    <property type="evidence" value="ECO:0007669"/>
    <property type="project" value="InterPro"/>
</dbReference>
<reference evidence="2" key="1">
    <citation type="journal article" date="2014" name="Front. Microbiol.">
        <title>High frequency of phylogenetically diverse reductive dehalogenase-homologous genes in deep subseafloor sedimentary metagenomes.</title>
        <authorList>
            <person name="Kawai M."/>
            <person name="Futagami T."/>
            <person name="Toyoda A."/>
            <person name="Takaki Y."/>
            <person name="Nishi S."/>
            <person name="Hori S."/>
            <person name="Arai W."/>
            <person name="Tsubouchi T."/>
            <person name="Morono Y."/>
            <person name="Uchiyama I."/>
            <person name="Ito T."/>
            <person name="Fujiyama A."/>
            <person name="Inagaki F."/>
            <person name="Takami H."/>
        </authorList>
    </citation>
    <scope>NUCLEOTIDE SEQUENCE</scope>
    <source>
        <strain evidence="2">Expedition CK06-06</strain>
    </source>
</reference>